<evidence type="ECO:0000313" key="1">
    <source>
        <dbReference type="EMBL" id="KAK4447118.1"/>
    </source>
</evidence>
<gene>
    <name evidence="1" type="ORF">QBC34DRAFT_143355</name>
</gene>
<sequence>MKLSSAGAVAAAIGCFSHLAEARAVKSPLFDWSYELDPSAPIITSMDDMDATAKAWNNTVSIEHIEGTFMLVEQLSKTQVATFGGALLDWARANEPTEEQLAAARDSGKIDEMEANGILAAIATGMSMDDVVEARTLARRDTLRQSFKWDCHFCPGIPIFSCKWMGCTGLCLAFICVPRPTLRLEFANKFGEPIPEPVYKYPVGPDYEYKTPDEWEVRGHHGHSENLEGGPQ</sequence>
<dbReference type="AlphaFoldDB" id="A0AAV9GIE0"/>
<accession>A0AAV9GIE0</accession>
<protein>
    <submittedName>
        <fullName evidence="1">Uncharacterized protein</fullName>
    </submittedName>
</protein>
<evidence type="ECO:0000313" key="2">
    <source>
        <dbReference type="Proteomes" id="UP001321760"/>
    </source>
</evidence>
<proteinExistence type="predicted"/>
<comment type="caution">
    <text evidence="1">The sequence shown here is derived from an EMBL/GenBank/DDBJ whole genome shotgun (WGS) entry which is preliminary data.</text>
</comment>
<reference evidence="1" key="1">
    <citation type="journal article" date="2023" name="Mol. Phylogenet. Evol.">
        <title>Genome-scale phylogeny and comparative genomics of the fungal order Sordariales.</title>
        <authorList>
            <person name="Hensen N."/>
            <person name="Bonometti L."/>
            <person name="Westerberg I."/>
            <person name="Brannstrom I.O."/>
            <person name="Guillou S."/>
            <person name="Cros-Aarteil S."/>
            <person name="Calhoun S."/>
            <person name="Haridas S."/>
            <person name="Kuo A."/>
            <person name="Mondo S."/>
            <person name="Pangilinan J."/>
            <person name="Riley R."/>
            <person name="LaButti K."/>
            <person name="Andreopoulos B."/>
            <person name="Lipzen A."/>
            <person name="Chen C."/>
            <person name="Yan M."/>
            <person name="Daum C."/>
            <person name="Ng V."/>
            <person name="Clum A."/>
            <person name="Steindorff A."/>
            <person name="Ohm R.A."/>
            <person name="Martin F."/>
            <person name="Silar P."/>
            <person name="Natvig D.O."/>
            <person name="Lalanne C."/>
            <person name="Gautier V."/>
            <person name="Ament-Velasquez S.L."/>
            <person name="Kruys A."/>
            <person name="Hutchinson M.I."/>
            <person name="Powell A.J."/>
            <person name="Barry K."/>
            <person name="Miller A.N."/>
            <person name="Grigoriev I.V."/>
            <person name="Debuchy R."/>
            <person name="Gladieux P."/>
            <person name="Hiltunen Thoren M."/>
            <person name="Johannesson H."/>
        </authorList>
    </citation>
    <scope>NUCLEOTIDE SEQUENCE</scope>
    <source>
        <strain evidence="1">PSN243</strain>
    </source>
</reference>
<dbReference type="PROSITE" id="PS51257">
    <property type="entry name" value="PROKAR_LIPOPROTEIN"/>
    <property type="match status" value="1"/>
</dbReference>
<reference evidence="1" key="2">
    <citation type="submission" date="2023-05" db="EMBL/GenBank/DDBJ databases">
        <authorList>
            <consortium name="Lawrence Berkeley National Laboratory"/>
            <person name="Steindorff A."/>
            <person name="Hensen N."/>
            <person name="Bonometti L."/>
            <person name="Westerberg I."/>
            <person name="Brannstrom I.O."/>
            <person name="Guillou S."/>
            <person name="Cros-Aarteil S."/>
            <person name="Calhoun S."/>
            <person name="Haridas S."/>
            <person name="Kuo A."/>
            <person name="Mondo S."/>
            <person name="Pangilinan J."/>
            <person name="Riley R."/>
            <person name="Labutti K."/>
            <person name="Andreopoulos B."/>
            <person name="Lipzen A."/>
            <person name="Chen C."/>
            <person name="Yanf M."/>
            <person name="Daum C."/>
            <person name="Ng V."/>
            <person name="Clum A."/>
            <person name="Ohm R."/>
            <person name="Martin F."/>
            <person name="Silar P."/>
            <person name="Natvig D."/>
            <person name="Lalanne C."/>
            <person name="Gautier V."/>
            <person name="Ament-Velasquez S.L."/>
            <person name="Kruys A."/>
            <person name="Hutchinson M.I."/>
            <person name="Powell A.J."/>
            <person name="Barry K."/>
            <person name="Miller A.N."/>
            <person name="Grigoriev I.V."/>
            <person name="Debuchy R."/>
            <person name="Gladieux P."/>
            <person name="Thoren M.H."/>
            <person name="Johannesson H."/>
        </authorList>
    </citation>
    <scope>NUCLEOTIDE SEQUENCE</scope>
    <source>
        <strain evidence="1">PSN243</strain>
    </source>
</reference>
<keyword evidence="2" id="KW-1185">Reference proteome</keyword>
<dbReference type="EMBL" id="MU865952">
    <property type="protein sequence ID" value="KAK4447118.1"/>
    <property type="molecule type" value="Genomic_DNA"/>
</dbReference>
<name>A0AAV9GIE0_9PEZI</name>
<dbReference type="Proteomes" id="UP001321760">
    <property type="component" value="Unassembled WGS sequence"/>
</dbReference>
<organism evidence="1 2">
    <name type="scientific">Podospora aff. communis PSN243</name>
    <dbReference type="NCBI Taxonomy" id="3040156"/>
    <lineage>
        <taxon>Eukaryota</taxon>
        <taxon>Fungi</taxon>
        <taxon>Dikarya</taxon>
        <taxon>Ascomycota</taxon>
        <taxon>Pezizomycotina</taxon>
        <taxon>Sordariomycetes</taxon>
        <taxon>Sordariomycetidae</taxon>
        <taxon>Sordariales</taxon>
        <taxon>Podosporaceae</taxon>
        <taxon>Podospora</taxon>
    </lineage>
</organism>